<comment type="caution">
    <text evidence="2">The sequence shown here is derived from an EMBL/GenBank/DDBJ whole genome shotgun (WGS) entry which is preliminary data.</text>
</comment>
<reference evidence="2 3" key="1">
    <citation type="submission" date="2024-07" db="EMBL/GenBank/DDBJ databases">
        <title>Section-level genome sequencing and comparative genomics of Aspergillus sections Usti and Cavernicolus.</title>
        <authorList>
            <consortium name="Lawrence Berkeley National Laboratory"/>
            <person name="Nybo J.L."/>
            <person name="Vesth T.C."/>
            <person name="Theobald S."/>
            <person name="Frisvad J.C."/>
            <person name="Larsen T.O."/>
            <person name="Kjaerboelling I."/>
            <person name="Rothschild-Mancinelli K."/>
            <person name="Lyhne E.K."/>
            <person name="Kogle M.E."/>
            <person name="Barry K."/>
            <person name="Clum A."/>
            <person name="Na H."/>
            <person name="Ledsgaard L."/>
            <person name="Lin J."/>
            <person name="Lipzen A."/>
            <person name="Kuo A."/>
            <person name="Riley R."/>
            <person name="Mondo S."/>
            <person name="Labutti K."/>
            <person name="Haridas S."/>
            <person name="Pangalinan J."/>
            <person name="Salamov A.A."/>
            <person name="Simmons B.A."/>
            <person name="Magnuson J.K."/>
            <person name="Chen J."/>
            <person name="Drula E."/>
            <person name="Henrissat B."/>
            <person name="Wiebenga A."/>
            <person name="Lubbers R.J."/>
            <person name="Gomes A.C."/>
            <person name="Makela M.R."/>
            <person name="Stajich J."/>
            <person name="Grigoriev I.V."/>
            <person name="Mortensen U.H."/>
            <person name="De Vries R.P."/>
            <person name="Baker S.E."/>
            <person name="Andersen M.R."/>
        </authorList>
    </citation>
    <scope>NUCLEOTIDE SEQUENCE [LARGE SCALE GENOMIC DNA]</scope>
    <source>
        <strain evidence="2 3">CBS 123904</strain>
    </source>
</reference>
<proteinExistence type="predicted"/>
<keyword evidence="3" id="KW-1185">Reference proteome</keyword>
<keyword evidence="1" id="KW-0175">Coiled coil</keyword>
<evidence type="ECO:0000313" key="3">
    <source>
        <dbReference type="Proteomes" id="UP001610446"/>
    </source>
</evidence>
<feature type="coiled-coil region" evidence="1">
    <location>
        <begin position="11"/>
        <end position="38"/>
    </location>
</feature>
<evidence type="ECO:0000256" key="1">
    <source>
        <dbReference type="SAM" id="Coils"/>
    </source>
</evidence>
<gene>
    <name evidence="2" type="ORF">BJY01DRAFT_242120</name>
</gene>
<organism evidence="2 3">
    <name type="scientific">Aspergillus pseudoustus</name>
    <dbReference type="NCBI Taxonomy" id="1810923"/>
    <lineage>
        <taxon>Eukaryota</taxon>
        <taxon>Fungi</taxon>
        <taxon>Dikarya</taxon>
        <taxon>Ascomycota</taxon>
        <taxon>Pezizomycotina</taxon>
        <taxon>Eurotiomycetes</taxon>
        <taxon>Eurotiomycetidae</taxon>
        <taxon>Eurotiales</taxon>
        <taxon>Aspergillaceae</taxon>
        <taxon>Aspergillus</taxon>
        <taxon>Aspergillus subgen. Nidulantes</taxon>
    </lineage>
</organism>
<protein>
    <submittedName>
        <fullName evidence="2">Uncharacterized protein</fullName>
    </submittedName>
</protein>
<accession>A0ABR4L0T7</accession>
<dbReference type="Proteomes" id="UP001610446">
    <property type="component" value="Unassembled WGS sequence"/>
</dbReference>
<dbReference type="EMBL" id="JBFXLU010000002">
    <property type="protein sequence ID" value="KAL2858056.1"/>
    <property type="molecule type" value="Genomic_DNA"/>
</dbReference>
<name>A0ABR4L0T7_9EURO</name>
<sequence>MSGNETDNPPSEWAKEKLAEWERNMAQLKEERPELNVDLENKWWVPVVELQERMDSLDQETRDRYSAWAVRFLEIK</sequence>
<evidence type="ECO:0000313" key="2">
    <source>
        <dbReference type="EMBL" id="KAL2858056.1"/>
    </source>
</evidence>